<keyword evidence="3" id="KW-1185">Reference proteome</keyword>
<feature type="region of interest" description="Disordered" evidence="1">
    <location>
        <begin position="17"/>
        <end position="61"/>
    </location>
</feature>
<proteinExistence type="predicted"/>
<name>A0AAW2BII5_9ROSI</name>
<gene>
    <name evidence="2" type="ORF">SO802_034753</name>
</gene>
<organism evidence="2 3">
    <name type="scientific">Lithocarpus litseifolius</name>
    <dbReference type="NCBI Taxonomy" id="425828"/>
    <lineage>
        <taxon>Eukaryota</taxon>
        <taxon>Viridiplantae</taxon>
        <taxon>Streptophyta</taxon>
        <taxon>Embryophyta</taxon>
        <taxon>Tracheophyta</taxon>
        <taxon>Spermatophyta</taxon>
        <taxon>Magnoliopsida</taxon>
        <taxon>eudicotyledons</taxon>
        <taxon>Gunneridae</taxon>
        <taxon>Pentapetalae</taxon>
        <taxon>rosids</taxon>
        <taxon>fabids</taxon>
        <taxon>Fagales</taxon>
        <taxon>Fagaceae</taxon>
        <taxon>Lithocarpus</taxon>
    </lineage>
</organism>
<reference evidence="2 3" key="1">
    <citation type="submission" date="2024-01" db="EMBL/GenBank/DDBJ databases">
        <title>A telomere-to-telomere, gap-free genome of sweet tea (Lithocarpus litseifolius).</title>
        <authorList>
            <person name="Zhou J."/>
        </authorList>
    </citation>
    <scope>NUCLEOTIDE SEQUENCE [LARGE SCALE GENOMIC DNA]</scope>
    <source>
        <strain evidence="2">Zhou-2022a</strain>
        <tissue evidence="2">Leaf</tissue>
    </source>
</reference>
<dbReference type="EMBL" id="JAZDWU010000012">
    <property type="protein sequence ID" value="KAK9985228.1"/>
    <property type="molecule type" value="Genomic_DNA"/>
</dbReference>
<feature type="compositionally biased region" description="Basic and acidic residues" evidence="1">
    <location>
        <begin position="24"/>
        <end position="61"/>
    </location>
</feature>
<dbReference type="AlphaFoldDB" id="A0AAW2BII5"/>
<evidence type="ECO:0000313" key="3">
    <source>
        <dbReference type="Proteomes" id="UP001459277"/>
    </source>
</evidence>
<evidence type="ECO:0000256" key="1">
    <source>
        <dbReference type="SAM" id="MobiDB-lite"/>
    </source>
</evidence>
<sequence length="61" mass="7134">MEILTLTILTLDLARNRRSGRRRREVELCERSESGEDRSGDGESDNFEKRRVVGLKDQERV</sequence>
<accession>A0AAW2BII5</accession>
<protein>
    <submittedName>
        <fullName evidence="2">Uncharacterized protein</fullName>
    </submittedName>
</protein>
<dbReference type="Proteomes" id="UP001459277">
    <property type="component" value="Unassembled WGS sequence"/>
</dbReference>
<evidence type="ECO:0000313" key="2">
    <source>
        <dbReference type="EMBL" id="KAK9985228.1"/>
    </source>
</evidence>
<comment type="caution">
    <text evidence="2">The sequence shown here is derived from an EMBL/GenBank/DDBJ whole genome shotgun (WGS) entry which is preliminary data.</text>
</comment>